<protein>
    <recommendedName>
        <fullName evidence="2">histidine kinase</fullName>
        <ecNumber evidence="2">2.7.13.3</ecNumber>
    </recommendedName>
</protein>
<evidence type="ECO:0000256" key="1">
    <source>
        <dbReference type="ARBA" id="ARBA00000085"/>
    </source>
</evidence>
<comment type="catalytic activity">
    <reaction evidence="1">
        <text>ATP + protein L-histidine = ADP + protein N-phospho-L-histidine.</text>
        <dbReference type="EC" id="2.7.13.3"/>
    </reaction>
</comment>
<evidence type="ECO:0000256" key="5">
    <source>
        <dbReference type="ARBA" id="ARBA00022741"/>
    </source>
</evidence>
<dbReference type="EMBL" id="BAAAQM010000019">
    <property type="protein sequence ID" value="GAA1973570.1"/>
    <property type="molecule type" value="Genomic_DNA"/>
</dbReference>
<comment type="caution">
    <text evidence="13">The sequence shown here is derived from an EMBL/GenBank/DDBJ whole genome shotgun (WGS) entry which is preliminary data.</text>
</comment>
<dbReference type="Pfam" id="PF13796">
    <property type="entry name" value="Sensor"/>
    <property type="match status" value="1"/>
</dbReference>
<feature type="transmembrane region" description="Helical" evidence="9">
    <location>
        <begin position="21"/>
        <end position="47"/>
    </location>
</feature>
<dbReference type="Pfam" id="PF02518">
    <property type="entry name" value="HATPase_c"/>
    <property type="match status" value="1"/>
</dbReference>
<dbReference type="CDD" id="cd16917">
    <property type="entry name" value="HATPase_UhpB-NarQ-NarX-like"/>
    <property type="match status" value="1"/>
</dbReference>
<keyword evidence="5" id="KW-0547">Nucleotide-binding</keyword>
<evidence type="ECO:0000256" key="7">
    <source>
        <dbReference type="ARBA" id="ARBA00022840"/>
    </source>
</evidence>
<evidence type="ECO:0000256" key="9">
    <source>
        <dbReference type="SAM" id="Phobius"/>
    </source>
</evidence>
<keyword evidence="6" id="KW-0418">Kinase</keyword>
<keyword evidence="3" id="KW-0597">Phosphoprotein</keyword>
<accession>A0ABN2RS03</accession>
<keyword evidence="4" id="KW-0808">Transferase</keyword>
<dbReference type="InterPro" id="IPR003594">
    <property type="entry name" value="HATPase_dom"/>
</dbReference>
<keyword evidence="9" id="KW-1133">Transmembrane helix</keyword>
<dbReference type="PANTHER" id="PTHR24421:SF10">
    <property type="entry name" value="NITRATE_NITRITE SENSOR PROTEIN NARQ"/>
    <property type="match status" value="1"/>
</dbReference>
<sequence length="422" mass="44224">MAGQAEISADRGDVWRERASAAVLAAGRGVAIAAVSLAAGIPLLVLALLGLGLMPLAGGVVLFAPAVGMVRAVAGRQRRIAREWSGVEIPVPYLPRVGRGRLRWLLGDPATWRDLLWLFVNVPVGLALGLLPLTLAGWGVVGICSVPALALSDDPFWPFGLAFGIPALALAPFAGPSLIRAQALVARGLLAPSDASERISTLTETRERATDDADAELRRIERDLHDGAQARLAAVGLSLGMAEDLVREHPEQAIALLAEARQHSGAALAELRSLVRGIHPPVLAERGLGDALRALVYASPIPVEVRYELTERLPAPRESALYFGIAEALANVLKHSGADNARIAVFADAHRVTAEVWDDGGGGADVERGQGLAGVRRRLAAFDGTVSVASPVGGPTSVVLEVGRLRISRAEAPQERGRETGG</sequence>
<evidence type="ECO:0000313" key="13">
    <source>
        <dbReference type="EMBL" id="GAA1973570.1"/>
    </source>
</evidence>
<feature type="transmembrane region" description="Helical" evidence="9">
    <location>
        <begin position="115"/>
        <end position="136"/>
    </location>
</feature>
<dbReference type="Pfam" id="PF07730">
    <property type="entry name" value="HisKA_3"/>
    <property type="match status" value="1"/>
</dbReference>
<dbReference type="SUPFAM" id="SSF55874">
    <property type="entry name" value="ATPase domain of HSP90 chaperone/DNA topoisomerase II/histidine kinase"/>
    <property type="match status" value="1"/>
</dbReference>
<keyword evidence="9" id="KW-0472">Membrane</keyword>
<dbReference type="InterPro" id="IPR025828">
    <property type="entry name" value="Put_sensor_dom"/>
</dbReference>
<feature type="domain" description="Histidine kinase/HSP90-like ATPase" evidence="10">
    <location>
        <begin position="320"/>
        <end position="402"/>
    </location>
</feature>
<dbReference type="EC" id="2.7.13.3" evidence="2"/>
<keyword evidence="8" id="KW-0902">Two-component regulatory system</keyword>
<keyword evidence="14" id="KW-1185">Reference proteome</keyword>
<evidence type="ECO:0000256" key="6">
    <source>
        <dbReference type="ARBA" id="ARBA00022777"/>
    </source>
</evidence>
<name>A0ABN2RS03_9ACTN</name>
<reference evidence="13 14" key="1">
    <citation type="journal article" date="2019" name="Int. J. Syst. Evol. Microbiol.">
        <title>The Global Catalogue of Microorganisms (GCM) 10K type strain sequencing project: providing services to taxonomists for standard genome sequencing and annotation.</title>
        <authorList>
            <consortium name="The Broad Institute Genomics Platform"/>
            <consortium name="The Broad Institute Genome Sequencing Center for Infectious Disease"/>
            <person name="Wu L."/>
            <person name="Ma J."/>
        </authorList>
    </citation>
    <scope>NUCLEOTIDE SEQUENCE [LARGE SCALE GENOMIC DNA]</scope>
    <source>
        <strain evidence="13 14">JCM 16013</strain>
    </source>
</reference>
<dbReference type="RefSeq" id="WP_344658271.1">
    <property type="nucleotide sequence ID" value="NZ_BAAAQM010000019.1"/>
</dbReference>
<feature type="domain" description="Putative sensor" evidence="12">
    <location>
        <begin position="34"/>
        <end position="190"/>
    </location>
</feature>
<evidence type="ECO:0000256" key="2">
    <source>
        <dbReference type="ARBA" id="ARBA00012438"/>
    </source>
</evidence>
<evidence type="ECO:0000259" key="11">
    <source>
        <dbReference type="Pfam" id="PF07730"/>
    </source>
</evidence>
<evidence type="ECO:0000256" key="3">
    <source>
        <dbReference type="ARBA" id="ARBA00022553"/>
    </source>
</evidence>
<keyword evidence="9" id="KW-0812">Transmembrane</keyword>
<dbReference type="Gene3D" id="1.20.5.1930">
    <property type="match status" value="1"/>
</dbReference>
<dbReference type="Gene3D" id="3.30.565.10">
    <property type="entry name" value="Histidine kinase-like ATPase, C-terminal domain"/>
    <property type="match status" value="1"/>
</dbReference>
<dbReference type="InterPro" id="IPR036890">
    <property type="entry name" value="HATPase_C_sf"/>
</dbReference>
<gene>
    <name evidence="13" type="ORF">GCM10009838_36810</name>
</gene>
<dbReference type="InterPro" id="IPR050482">
    <property type="entry name" value="Sensor_HK_TwoCompSys"/>
</dbReference>
<evidence type="ECO:0000259" key="10">
    <source>
        <dbReference type="Pfam" id="PF02518"/>
    </source>
</evidence>
<keyword evidence="7" id="KW-0067">ATP-binding</keyword>
<organism evidence="13 14">
    <name type="scientific">Catenulispora subtropica</name>
    <dbReference type="NCBI Taxonomy" id="450798"/>
    <lineage>
        <taxon>Bacteria</taxon>
        <taxon>Bacillati</taxon>
        <taxon>Actinomycetota</taxon>
        <taxon>Actinomycetes</taxon>
        <taxon>Catenulisporales</taxon>
        <taxon>Catenulisporaceae</taxon>
        <taxon>Catenulispora</taxon>
    </lineage>
</organism>
<evidence type="ECO:0000313" key="14">
    <source>
        <dbReference type="Proteomes" id="UP001499854"/>
    </source>
</evidence>
<feature type="transmembrane region" description="Helical" evidence="9">
    <location>
        <begin position="53"/>
        <end position="74"/>
    </location>
</feature>
<feature type="domain" description="Signal transduction histidine kinase subgroup 3 dimerisation and phosphoacceptor" evidence="11">
    <location>
        <begin position="216"/>
        <end position="283"/>
    </location>
</feature>
<feature type="transmembrane region" description="Helical" evidence="9">
    <location>
        <begin position="156"/>
        <end position="179"/>
    </location>
</feature>
<proteinExistence type="predicted"/>
<evidence type="ECO:0000256" key="8">
    <source>
        <dbReference type="ARBA" id="ARBA00023012"/>
    </source>
</evidence>
<dbReference type="PANTHER" id="PTHR24421">
    <property type="entry name" value="NITRATE/NITRITE SENSOR PROTEIN NARX-RELATED"/>
    <property type="match status" value="1"/>
</dbReference>
<dbReference type="InterPro" id="IPR011712">
    <property type="entry name" value="Sig_transdc_His_kin_sub3_dim/P"/>
</dbReference>
<evidence type="ECO:0000259" key="12">
    <source>
        <dbReference type="Pfam" id="PF13796"/>
    </source>
</evidence>
<evidence type="ECO:0000256" key="4">
    <source>
        <dbReference type="ARBA" id="ARBA00022679"/>
    </source>
</evidence>
<dbReference type="Proteomes" id="UP001499854">
    <property type="component" value="Unassembled WGS sequence"/>
</dbReference>